<dbReference type="RefSeq" id="WP_134521091.1">
    <property type="nucleotide sequence ID" value="NZ_SOHE01000086.1"/>
</dbReference>
<dbReference type="OrthoDB" id="2594539at2"/>
<dbReference type="Proteomes" id="UP000297447">
    <property type="component" value="Unassembled WGS sequence"/>
</dbReference>
<evidence type="ECO:0008006" key="3">
    <source>
        <dbReference type="Google" id="ProtNLM"/>
    </source>
</evidence>
<keyword evidence="2" id="KW-1185">Reference proteome</keyword>
<dbReference type="AlphaFoldDB" id="A0A4R8ZTY2"/>
<gene>
    <name evidence="1" type="ORF">E3T55_18910</name>
</gene>
<accession>A0A4R8ZTY2</accession>
<proteinExistence type="predicted"/>
<dbReference type="EMBL" id="SOHE01000086">
    <property type="protein sequence ID" value="TFD45360.1"/>
    <property type="molecule type" value="Genomic_DNA"/>
</dbReference>
<sequence length="296" mass="33150">MTWSEYFERNNRRVFETAELTAAGASWRTLKGAVDHGDLVRARRGHYLLGSADRHSLEAVRVGGRLACISAAADAGVFAFDDTFSHIHLDATASRLRTPQDRRQRLTARNREGVELHWDRLLQPRGGSEVAVGLVDALVQIFRCQEPNFAVASLDNALHQGLIPARSVHTIFGALPESLQVLRPLIDPRSEAGQETVLRLIVRAAGLECEIQVTIDGVGRVDMLVEGCVVVEADSRRFHEGWPAQARDRARDRELAVREYMSYRALYRDIMFFPERVIAAICGLLAARNRFRTVIL</sequence>
<comment type="caution">
    <text evidence="1">The sequence shown here is derived from an EMBL/GenBank/DDBJ whole genome shotgun (WGS) entry which is preliminary data.</text>
</comment>
<evidence type="ECO:0000313" key="1">
    <source>
        <dbReference type="EMBL" id="TFD45360.1"/>
    </source>
</evidence>
<reference evidence="1 2" key="1">
    <citation type="submission" date="2019-03" db="EMBL/GenBank/DDBJ databases">
        <title>Genomics of glacier-inhabiting Cryobacterium strains.</title>
        <authorList>
            <person name="Liu Q."/>
            <person name="Xin Y.-H."/>
        </authorList>
    </citation>
    <scope>NUCLEOTIDE SEQUENCE [LARGE SCALE GENOMIC DNA]</scope>
    <source>
        <strain evidence="1 2">Hh14</strain>
    </source>
</reference>
<name>A0A4R8ZTY2_9MICO</name>
<evidence type="ECO:0000313" key="2">
    <source>
        <dbReference type="Proteomes" id="UP000297447"/>
    </source>
</evidence>
<organism evidence="1 2">
    <name type="scientific">Cryobacterium frigoriphilum</name>
    <dbReference type="NCBI Taxonomy" id="1259150"/>
    <lineage>
        <taxon>Bacteria</taxon>
        <taxon>Bacillati</taxon>
        <taxon>Actinomycetota</taxon>
        <taxon>Actinomycetes</taxon>
        <taxon>Micrococcales</taxon>
        <taxon>Microbacteriaceae</taxon>
        <taxon>Cryobacterium</taxon>
    </lineage>
</organism>
<protein>
    <recommendedName>
        <fullName evidence="3">DUF559 domain-containing protein</fullName>
    </recommendedName>
</protein>